<keyword evidence="3" id="KW-0479">Metal-binding</keyword>
<dbReference type="SUPFAM" id="SSF88723">
    <property type="entry name" value="PIN domain-like"/>
    <property type="match status" value="1"/>
</dbReference>
<dbReference type="PANTHER" id="PTHR42740">
    <property type="entry name" value="RIBONUCLEASE VAPC3"/>
    <property type="match status" value="1"/>
</dbReference>
<dbReference type="PIRSF" id="PIRSF016154">
    <property type="entry name" value="NA-bd_PIN_PH0500"/>
    <property type="match status" value="1"/>
</dbReference>
<dbReference type="InterPro" id="IPR029060">
    <property type="entry name" value="PIN-like_dom_sf"/>
</dbReference>
<evidence type="ECO:0000256" key="4">
    <source>
        <dbReference type="ARBA" id="ARBA00022801"/>
    </source>
</evidence>
<evidence type="ECO:0000313" key="7">
    <source>
        <dbReference type="Proteomes" id="UP000617544"/>
    </source>
</evidence>
<dbReference type="RefSeq" id="WP_010884803.1">
    <property type="nucleotide sequence ID" value="NZ_DUJN01000006.1"/>
</dbReference>
<keyword evidence="4" id="KW-0378">Hydrolase</keyword>
<keyword evidence="2" id="KW-0540">Nuclease</keyword>
<sequence length="156" mass="17730">MTPMLRKICFDPSSFIQLTRKQNKELLEFVLAEFEIYLPITTVHAYLLAKSFKGKDPKKEVQKLRGIVRIVDLTDDLLGEIAEIDASLIKDGYFLSLEDLITAVSAIASKSLLVVSGNAEKYSPLRKYGLDCVNYDKFLEEVEVLAREEAKREKLI</sequence>
<reference evidence="6" key="1">
    <citation type="journal article" date="2020" name="bioRxiv">
        <title>A rank-normalized archaeal taxonomy based on genome phylogeny resolves widespread incomplete and uneven classifications.</title>
        <authorList>
            <person name="Rinke C."/>
            <person name="Chuvochina M."/>
            <person name="Mussig A.J."/>
            <person name="Chaumeil P.-A."/>
            <person name="Waite D.W."/>
            <person name="Whitman W.B."/>
            <person name="Parks D.H."/>
            <person name="Hugenholtz P."/>
        </authorList>
    </citation>
    <scope>NUCLEOTIDE SEQUENCE</scope>
    <source>
        <strain evidence="6">UBA8834</strain>
    </source>
</reference>
<dbReference type="OMA" id="RKYGLDC"/>
<proteinExistence type="predicted"/>
<evidence type="ECO:0000256" key="2">
    <source>
        <dbReference type="ARBA" id="ARBA00022722"/>
    </source>
</evidence>
<dbReference type="InterPro" id="IPR016647">
    <property type="entry name" value="VapV_Thermo"/>
</dbReference>
<dbReference type="GO" id="GO:0046872">
    <property type="term" value="F:metal ion binding"/>
    <property type="evidence" value="ECO:0007669"/>
    <property type="project" value="UniProtKB-KW"/>
</dbReference>
<dbReference type="GO" id="GO:0004540">
    <property type="term" value="F:RNA nuclease activity"/>
    <property type="evidence" value="ECO:0007669"/>
    <property type="project" value="TreeGrafter"/>
</dbReference>
<evidence type="ECO:0000256" key="3">
    <source>
        <dbReference type="ARBA" id="ARBA00022723"/>
    </source>
</evidence>
<dbReference type="InterPro" id="IPR051749">
    <property type="entry name" value="PINc/VapC_TA_RNase"/>
</dbReference>
<organism evidence="6 7">
    <name type="scientific">Pyrococcus horikoshii</name>
    <dbReference type="NCBI Taxonomy" id="53953"/>
    <lineage>
        <taxon>Archaea</taxon>
        <taxon>Methanobacteriati</taxon>
        <taxon>Methanobacteriota</taxon>
        <taxon>Thermococci</taxon>
        <taxon>Thermococcales</taxon>
        <taxon>Thermococcaceae</taxon>
        <taxon>Pyrococcus</taxon>
    </lineage>
</organism>
<dbReference type="PANTHER" id="PTHR42740:SF2">
    <property type="entry name" value="RIBONUCLEASE VAPC1"/>
    <property type="match status" value="1"/>
</dbReference>
<name>A0A832T9T2_PYRHR</name>
<dbReference type="Gene3D" id="3.40.50.1010">
    <property type="entry name" value="5'-nuclease"/>
    <property type="match status" value="1"/>
</dbReference>
<dbReference type="AlphaFoldDB" id="A0A832T9T2"/>
<dbReference type="CDD" id="cd18730">
    <property type="entry name" value="PIN_PH0500-like"/>
    <property type="match status" value="1"/>
</dbReference>
<evidence type="ECO:0000313" key="6">
    <source>
        <dbReference type="EMBL" id="HII61364.1"/>
    </source>
</evidence>
<evidence type="ECO:0000256" key="1">
    <source>
        <dbReference type="ARBA" id="ARBA00022649"/>
    </source>
</evidence>
<gene>
    <name evidence="6" type="ORF">HA331_06435</name>
</gene>
<dbReference type="GO" id="GO:0016787">
    <property type="term" value="F:hydrolase activity"/>
    <property type="evidence" value="ECO:0007669"/>
    <property type="project" value="UniProtKB-KW"/>
</dbReference>
<keyword evidence="5" id="KW-0460">Magnesium</keyword>
<keyword evidence="1" id="KW-1277">Toxin-antitoxin system</keyword>
<dbReference type="EMBL" id="DUJN01000006">
    <property type="protein sequence ID" value="HII61364.1"/>
    <property type="molecule type" value="Genomic_DNA"/>
</dbReference>
<comment type="caution">
    <text evidence="6">The sequence shown here is derived from an EMBL/GenBank/DDBJ whole genome shotgun (WGS) entry which is preliminary data.</text>
</comment>
<accession>A0A832T9T2</accession>
<evidence type="ECO:0000256" key="5">
    <source>
        <dbReference type="ARBA" id="ARBA00022842"/>
    </source>
</evidence>
<dbReference type="GeneID" id="1443038"/>
<dbReference type="Proteomes" id="UP000617544">
    <property type="component" value="Unassembled WGS sequence"/>
</dbReference>
<protein>
    <submittedName>
        <fullName evidence="6">Type II toxin-antitoxin system VapC family toxin</fullName>
    </submittedName>
</protein>